<dbReference type="PANTHER" id="PTHR23196">
    <property type="entry name" value="PAX TRANSCRIPTION ACTIVATION DOMAIN INTERACTING PROTEIN"/>
    <property type="match status" value="1"/>
</dbReference>
<feature type="compositionally biased region" description="Polar residues" evidence="14">
    <location>
        <begin position="373"/>
        <end position="383"/>
    </location>
</feature>
<sequence length="1224" mass="137082">MAVNNTNPTDKYKRIQGASLSVGSKKYPIFKGINTIGRNKVAIVNIKHLNVSQNQAIITIVDDNQHFISDLNSSNGTYLCKSKLIPFRLYEIIDNSEIQFGDVCSLYKKITGNSVIHINHSEERNELTQNVTQNFYVTDTQLINEVVVDDIHNEPTQVVITSNNSTRNASDTTFDTQFHDAPTQIIDLNVNRNEAVSANTQFHEQPTQIINSNEYKNNDDIQVCEQLPQIAEENENISDTIISQQSTQEMPTEEIQNNDKQTENDGNPVGANESVKVSNRNAIHDSQIPSTSAAQQHLPDDSFNTPSKPGCYDRTIDETYQEELSNESIDLLQNDVSIDNQSEVNGDSTDCSTSSDIVKKRIKPVPKLPCTQLTADSEMSSQDVGCRKKPCRPIDSDSDTDIDEPVCSKKEEPSDENPKANLDVNDLGSDTDCDDLDCIPATQDAFAKALDYQPIKSQNSNHSSSGSFKLGLTELICSQNSEEVKESQNASKEGNNSCPEKSQESDNSKKFTFKKKSHVLNGSLNTALGINKSDSPNKSNLHEESIVEPTQEMLEDFKNICAESTQIIPKNTDDKKLPSQEHNINEDDDDDIINPTQKSEEKTEETQIDALFLEPTQRVDNDDIFIAPTQIIENNAQNVADNDEKETQEIKFEFLKPASKEDSQSTQPVRDDDIFLAPTQVLREDKTQNFGKSQSTNDENIYIAPTQVLDQNETQNDDLPMTQDNLYIQPTQKITTEEIIVESKNNIEEKETEELPISSKVEEKTEAKTTRLETRRKLDKIEEANAISSSDSSKAPQEDTQLEMPFGSQIEIVLTDVSGRPRNPLLSELNKEKQEERSETLSQIEAFVQMPLPKPNLKRATKKASAVERKSKKTELKESSATTNTIRRSRRNQSTNNEADEETATAGEAKRTRLEIKTESICSNDSSKPAQGRRTKKPSSSSKVEKVLDTKTRKNLKRKGDNDRNDEVCSENISNSSENDFETPQFSPAKRSRLRNKTKNEDGVRERSTSSRSDDSISKNPSFTSERSKRNIKPKVVFTMLDNPQLESYIKHLGGSIVDSVSAATVLVTGSVKRSQKLLSAIGQGKPICGPDWIHSSKANRNFLDPWDCILVDKEAEEKWDFSLKESLRRAVNKPLLSNYSFKLMVATAADVLKGAIEASGGKVVSKIPEQSLLDNFYIISTSDQKAKYQRLRKSHPDIKILEPEAVFDGVLRQEFRASKHLIK</sequence>
<accession>A0A9N9TUC2</accession>
<dbReference type="SMART" id="SM00240">
    <property type="entry name" value="FHA"/>
    <property type="match status" value="1"/>
</dbReference>
<feature type="compositionally biased region" description="Basic and acidic residues" evidence="14">
    <location>
        <begin position="571"/>
        <end position="585"/>
    </location>
</feature>
<evidence type="ECO:0000256" key="6">
    <source>
        <dbReference type="ARBA" id="ARBA00022737"/>
    </source>
</evidence>
<dbReference type="InterPro" id="IPR051579">
    <property type="entry name" value="DDR_Transcriptional_Reg"/>
</dbReference>
<feature type="compositionally biased region" description="Basic and acidic residues" evidence="14">
    <location>
        <begin position="829"/>
        <end position="839"/>
    </location>
</feature>
<feature type="compositionally biased region" description="Basic and acidic residues" evidence="14">
    <location>
        <begin position="406"/>
        <end position="418"/>
    </location>
</feature>
<dbReference type="SUPFAM" id="SSF52113">
    <property type="entry name" value="BRCT domain"/>
    <property type="match status" value="2"/>
</dbReference>
<evidence type="ECO:0000256" key="13">
    <source>
        <dbReference type="ARBA" id="ARBA00030146"/>
    </source>
</evidence>
<feature type="region of interest" description="Disordered" evidence="14">
    <location>
        <begin position="745"/>
        <end position="806"/>
    </location>
</feature>
<feature type="compositionally biased region" description="Polar residues" evidence="14">
    <location>
        <begin position="244"/>
        <end position="259"/>
    </location>
</feature>
<dbReference type="Pfam" id="PF00533">
    <property type="entry name" value="BRCT"/>
    <property type="match status" value="1"/>
</dbReference>
<dbReference type="Pfam" id="PF00498">
    <property type="entry name" value="FHA"/>
    <property type="match status" value="1"/>
</dbReference>
<evidence type="ECO:0000256" key="10">
    <source>
        <dbReference type="ARBA" id="ARBA00023242"/>
    </source>
</evidence>
<name>A0A9N9TUC2_PHYSR</name>
<dbReference type="PROSITE" id="PS50172">
    <property type="entry name" value="BRCT"/>
    <property type="match status" value="2"/>
</dbReference>
<proteinExistence type="predicted"/>
<feature type="compositionally biased region" description="Basic and acidic residues" evidence="14">
    <location>
        <begin position="908"/>
        <end position="918"/>
    </location>
</feature>
<evidence type="ECO:0000259" key="16">
    <source>
        <dbReference type="PROSITE" id="PS50172"/>
    </source>
</evidence>
<feature type="region of interest" description="Disordered" evidence="14">
    <location>
        <begin position="244"/>
        <end position="273"/>
    </location>
</feature>
<dbReference type="InterPro" id="IPR000253">
    <property type="entry name" value="FHA_dom"/>
</dbReference>
<evidence type="ECO:0000256" key="1">
    <source>
        <dbReference type="ARBA" id="ARBA00004123"/>
    </source>
</evidence>
<dbReference type="SUPFAM" id="SSF49879">
    <property type="entry name" value="SMAD/FHA domain"/>
    <property type="match status" value="1"/>
</dbReference>
<feature type="compositionally biased region" description="Polar residues" evidence="14">
    <location>
        <begin position="971"/>
        <end position="986"/>
    </location>
</feature>
<evidence type="ECO:0000256" key="7">
    <source>
        <dbReference type="ARBA" id="ARBA00022763"/>
    </source>
</evidence>
<protein>
    <recommendedName>
        <fullName evidence="3">Mediator of DNA damage checkpoint protein 1</fullName>
    </recommendedName>
    <alternativeName>
        <fullName evidence="13">PAX transactivation activation domain-interacting protein</fullName>
    </alternativeName>
    <alternativeName>
        <fullName evidence="12">PAX-interacting protein 1</fullName>
    </alternativeName>
</protein>
<dbReference type="OrthoDB" id="342264at2759"/>
<keyword evidence="8" id="KW-0832">Ubl conjugation</keyword>
<keyword evidence="11" id="KW-0131">Cell cycle</keyword>
<dbReference type="SMART" id="SM00292">
    <property type="entry name" value="BRCT"/>
    <property type="match status" value="2"/>
</dbReference>
<evidence type="ECO:0000313" key="18">
    <source>
        <dbReference type="Proteomes" id="UP001153712"/>
    </source>
</evidence>
<dbReference type="GO" id="GO:0005694">
    <property type="term" value="C:chromosome"/>
    <property type="evidence" value="ECO:0007669"/>
    <property type="project" value="UniProtKB-SubCell"/>
</dbReference>
<feature type="region of interest" description="Disordered" evidence="14">
    <location>
        <begin position="373"/>
        <end position="426"/>
    </location>
</feature>
<dbReference type="InterPro" id="IPR008984">
    <property type="entry name" value="SMAD_FHA_dom_sf"/>
</dbReference>
<evidence type="ECO:0000256" key="8">
    <source>
        <dbReference type="ARBA" id="ARBA00022843"/>
    </source>
</evidence>
<dbReference type="CDD" id="cd18432">
    <property type="entry name" value="BRCT_PAXIP1_rpt6_like"/>
    <property type="match status" value="1"/>
</dbReference>
<dbReference type="CDD" id="cd17744">
    <property type="entry name" value="BRCT_MDC1_rpt1"/>
    <property type="match status" value="1"/>
</dbReference>
<evidence type="ECO:0000256" key="12">
    <source>
        <dbReference type="ARBA" id="ARBA00023858"/>
    </source>
</evidence>
<feature type="region of interest" description="Disordered" evidence="14">
    <location>
        <begin position="483"/>
        <end position="514"/>
    </location>
</feature>
<dbReference type="AlphaFoldDB" id="A0A9N9TUC2"/>
<dbReference type="GO" id="GO:0006974">
    <property type="term" value="P:DNA damage response"/>
    <property type="evidence" value="ECO:0007669"/>
    <property type="project" value="UniProtKB-KW"/>
</dbReference>
<feature type="compositionally biased region" description="Basic and acidic residues" evidence="14">
    <location>
        <begin position="760"/>
        <end position="783"/>
    </location>
</feature>
<keyword evidence="7" id="KW-0227">DNA damage</keyword>
<dbReference type="PANTHER" id="PTHR23196:SF1">
    <property type="entry name" value="PAX-INTERACTING PROTEIN 1"/>
    <property type="match status" value="1"/>
</dbReference>
<evidence type="ECO:0000256" key="2">
    <source>
        <dbReference type="ARBA" id="ARBA00004286"/>
    </source>
</evidence>
<feature type="compositionally biased region" description="Basic and acidic residues" evidence="14">
    <location>
        <begin position="998"/>
        <end position="1017"/>
    </location>
</feature>
<keyword evidence="9" id="KW-0007">Acetylation</keyword>
<feature type="compositionally biased region" description="Basic and acidic residues" evidence="14">
    <location>
        <begin position="865"/>
        <end position="878"/>
    </location>
</feature>
<keyword evidence="18" id="KW-1185">Reference proteome</keyword>
<feature type="compositionally biased region" description="Polar residues" evidence="14">
    <location>
        <begin position="920"/>
        <end position="929"/>
    </location>
</feature>
<dbReference type="EMBL" id="OU900096">
    <property type="protein sequence ID" value="CAG9860682.1"/>
    <property type="molecule type" value="Genomic_DNA"/>
</dbReference>
<dbReference type="Proteomes" id="UP001153712">
    <property type="component" value="Chromosome 3"/>
</dbReference>
<keyword evidence="6" id="KW-0677">Repeat</keyword>
<dbReference type="Gene3D" id="3.40.50.10190">
    <property type="entry name" value="BRCT domain"/>
    <property type="match status" value="2"/>
</dbReference>
<dbReference type="InterPro" id="IPR036420">
    <property type="entry name" value="BRCT_dom_sf"/>
</dbReference>
<feature type="domain" description="BRCT" evidence="16">
    <location>
        <begin position="1132"/>
        <end position="1224"/>
    </location>
</feature>
<feature type="region of interest" description="Disordered" evidence="14">
    <location>
        <begin position="818"/>
        <end position="1028"/>
    </location>
</feature>
<reference evidence="17" key="1">
    <citation type="submission" date="2022-01" db="EMBL/GenBank/DDBJ databases">
        <authorList>
            <person name="King R."/>
        </authorList>
    </citation>
    <scope>NUCLEOTIDE SEQUENCE</scope>
</reference>
<feature type="region of interest" description="Disordered" evidence="14">
    <location>
        <begin position="289"/>
        <end position="313"/>
    </location>
</feature>
<evidence type="ECO:0000256" key="14">
    <source>
        <dbReference type="SAM" id="MobiDB-lite"/>
    </source>
</evidence>
<feature type="compositionally biased region" description="Polar residues" evidence="14">
    <location>
        <begin position="786"/>
        <end position="799"/>
    </location>
</feature>
<feature type="compositionally biased region" description="Basic and acidic residues" evidence="14">
    <location>
        <begin position="943"/>
        <end position="967"/>
    </location>
</feature>
<feature type="region of interest" description="Disordered" evidence="14">
    <location>
        <begin position="569"/>
        <end position="606"/>
    </location>
</feature>
<evidence type="ECO:0000256" key="5">
    <source>
        <dbReference type="ARBA" id="ARBA00022499"/>
    </source>
</evidence>
<feature type="domain" description="BRCT" evidence="16">
    <location>
        <begin position="1045"/>
        <end position="1111"/>
    </location>
</feature>
<feature type="domain" description="FHA" evidence="15">
    <location>
        <begin position="34"/>
        <end position="84"/>
    </location>
</feature>
<organism evidence="17 18">
    <name type="scientific">Phyllotreta striolata</name>
    <name type="common">Striped flea beetle</name>
    <name type="synonym">Crioceris striolata</name>
    <dbReference type="NCBI Taxonomy" id="444603"/>
    <lineage>
        <taxon>Eukaryota</taxon>
        <taxon>Metazoa</taxon>
        <taxon>Ecdysozoa</taxon>
        <taxon>Arthropoda</taxon>
        <taxon>Hexapoda</taxon>
        <taxon>Insecta</taxon>
        <taxon>Pterygota</taxon>
        <taxon>Neoptera</taxon>
        <taxon>Endopterygota</taxon>
        <taxon>Coleoptera</taxon>
        <taxon>Polyphaga</taxon>
        <taxon>Cucujiformia</taxon>
        <taxon>Chrysomeloidea</taxon>
        <taxon>Chrysomelidae</taxon>
        <taxon>Galerucinae</taxon>
        <taxon>Alticini</taxon>
        <taxon>Phyllotreta</taxon>
    </lineage>
</organism>
<evidence type="ECO:0000256" key="9">
    <source>
        <dbReference type="ARBA" id="ARBA00022990"/>
    </source>
</evidence>
<evidence type="ECO:0000256" key="3">
    <source>
        <dbReference type="ARBA" id="ARBA00015014"/>
    </source>
</evidence>
<gene>
    <name evidence="17" type="ORF">PHYEVI_LOCUS7031</name>
</gene>
<dbReference type="InterPro" id="IPR001357">
    <property type="entry name" value="BRCT_dom"/>
</dbReference>
<keyword evidence="5" id="KW-1017">Isopeptide bond</keyword>
<dbReference type="PROSITE" id="PS50006">
    <property type="entry name" value="FHA_DOMAIN"/>
    <property type="match status" value="1"/>
</dbReference>
<evidence type="ECO:0000313" key="17">
    <source>
        <dbReference type="EMBL" id="CAG9860682.1"/>
    </source>
</evidence>
<dbReference type="GO" id="GO:0044666">
    <property type="term" value="C:MLL3/4 complex"/>
    <property type="evidence" value="ECO:0007669"/>
    <property type="project" value="TreeGrafter"/>
</dbReference>
<dbReference type="Gene3D" id="2.60.200.20">
    <property type="match status" value="1"/>
</dbReference>
<evidence type="ECO:0000256" key="11">
    <source>
        <dbReference type="ARBA" id="ARBA00023306"/>
    </source>
</evidence>
<keyword evidence="10" id="KW-0539">Nucleus</keyword>
<evidence type="ECO:0000256" key="4">
    <source>
        <dbReference type="ARBA" id="ARBA00022454"/>
    </source>
</evidence>
<evidence type="ECO:0000259" key="15">
    <source>
        <dbReference type="PROSITE" id="PS50006"/>
    </source>
</evidence>
<feature type="compositionally biased region" description="Polar residues" evidence="14">
    <location>
        <begin position="483"/>
        <end position="500"/>
    </location>
</feature>
<dbReference type="Pfam" id="PF16589">
    <property type="entry name" value="BRCT_2"/>
    <property type="match status" value="1"/>
</dbReference>
<comment type="subcellular location">
    <subcellularLocation>
        <location evidence="2">Chromosome</location>
    </subcellularLocation>
    <subcellularLocation>
        <location evidence="1">Nucleus</location>
    </subcellularLocation>
</comment>
<keyword evidence="4" id="KW-0158">Chromosome</keyword>